<keyword evidence="2" id="KW-0560">Oxidoreductase</keyword>
<protein>
    <submittedName>
        <fullName evidence="4">Thioredoxin reductase (NADPH)</fullName>
    </submittedName>
</protein>
<dbReference type="GO" id="GO:0016491">
    <property type="term" value="F:oxidoreductase activity"/>
    <property type="evidence" value="ECO:0007669"/>
    <property type="project" value="UniProtKB-KW"/>
</dbReference>
<evidence type="ECO:0000256" key="1">
    <source>
        <dbReference type="ARBA" id="ARBA00022630"/>
    </source>
</evidence>
<organism evidence="4 5">
    <name type="scientific">Treponema berlinense</name>
    <dbReference type="NCBI Taxonomy" id="225004"/>
    <lineage>
        <taxon>Bacteria</taxon>
        <taxon>Pseudomonadati</taxon>
        <taxon>Spirochaetota</taxon>
        <taxon>Spirochaetia</taxon>
        <taxon>Spirochaetales</taxon>
        <taxon>Treponemataceae</taxon>
        <taxon>Treponema</taxon>
    </lineage>
</organism>
<accession>A0A1T4PLL6</accession>
<dbReference type="SUPFAM" id="SSF51905">
    <property type="entry name" value="FAD/NAD(P)-binding domain"/>
    <property type="match status" value="1"/>
</dbReference>
<dbReference type="InterPro" id="IPR050097">
    <property type="entry name" value="Ferredoxin-NADP_redctase_2"/>
</dbReference>
<dbReference type="Gene3D" id="3.50.50.60">
    <property type="entry name" value="FAD/NAD(P)-binding domain"/>
    <property type="match status" value="2"/>
</dbReference>
<sequence length="305" mass="32640">MVENKKIFDLAVIGGGPAGISAAIYARRGNFEVLVLHNGGGSLEKAHKIENYYGFKDGISGAELYNEGLLQAENLGIAVKKLEITHFEVNSDGNFEILAGEQKFEAKSLVLATGNKKLRPKIKGLQDFEGKGVSFCAVCDAFFYRKKNVVIIGNGKFALSEADVLANVASSVKILTNGENCDELKKLNTKYSIDERKIEEIKGDENSGLVNSLVFFDGEILSTDGIFIALGEAGAADFAKKAGIFLDGDKIKTDEKMQTNFPGIFACGDCTGGLLQVSKAVFEGALAGLSAIAFLRNKAGNYPKS</sequence>
<dbReference type="PRINTS" id="PR00469">
    <property type="entry name" value="PNDRDTASEII"/>
</dbReference>
<dbReference type="STRING" id="225004.SAMN02745152_01626"/>
<name>A0A1T4PLL6_9SPIR</name>
<dbReference type="Pfam" id="PF07992">
    <property type="entry name" value="Pyr_redox_2"/>
    <property type="match status" value="1"/>
</dbReference>
<dbReference type="InterPro" id="IPR036188">
    <property type="entry name" value="FAD/NAD-bd_sf"/>
</dbReference>
<dbReference type="PRINTS" id="PR00368">
    <property type="entry name" value="FADPNR"/>
</dbReference>
<dbReference type="InterPro" id="IPR023753">
    <property type="entry name" value="FAD/NAD-binding_dom"/>
</dbReference>
<keyword evidence="5" id="KW-1185">Reference proteome</keyword>
<dbReference type="Proteomes" id="UP000190395">
    <property type="component" value="Unassembled WGS sequence"/>
</dbReference>
<gene>
    <name evidence="4" type="ORF">SAMN02745152_01626</name>
</gene>
<proteinExistence type="predicted"/>
<evidence type="ECO:0000313" key="5">
    <source>
        <dbReference type="Proteomes" id="UP000190395"/>
    </source>
</evidence>
<dbReference type="EMBL" id="FUXC01000009">
    <property type="protein sequence ID" value="SJZ91778.1"/>
    <property type="molecule type" value="Genomic_DNA"/>
</dbReference>
<evidence type="ECO:0000313" key="4">
    <source>
        <dbReference type="EMBL" id="SJZ91778.1"/>
    </source>
</evidence>
<dbReference type="AlphaFoldDB" id="A0A1T4PLL6"/>
<keyword evidence="1" id="KW-0285">Flavoprotein</keyword>
<dbReference type="PANTHER" id="PTHR48105">
    <property type="entry name" value="THIOREDOXIN REDUCTASE 1-RELATED-RELATED"/>
    <property type="match status" value="1"/>
</dbReference>
<evidence type="ECO:0000259" key="3">
    <source>
        <dbReference type="Pfam" id="PF07992"/>
    </source>
</evidence>
<reference evidence="4 5" key="1">
    <citation type="submission" date="2017-02" db="EMBL/GenBank/DDBJ databases">
        <authorList>
            <person name="Peterson S.W."/>
        </authorList>
    </citation>
    <scope>NUCLEOTIDE SEQUENCE [LARGE SCALE GENOMIC DNA]</scope>
    <source>
        <strain evidence="4 5">ATCC BAA-909</strain>
    </source>
</reference>
<evidence type="ECO:0000256" key="2">
    <source>
        <dbReference type="ARBA" id="ARBA00023002"/>
    </source>
</evidence>
<feature type="domain" description="FAD/NAD(P)-binding" evidence="3">
    <location>
        <begin position="8"/>
        <end position="284"/>
    </location>
</feature>